<dbReference type="Pfam" id="PF07885">
    <property type="entry name" value="Ion_trans_2"/>
    <property type="match status" value="1"/>
</dbReference>
<dbReference type="InterPro" id="IPR013099">
    <property type="entry name" value="K_chnl_dom"/>
</dbReference>
<dbReference type="EMBL" id="JASJUT010000009">
    <property type="protein sequence ID" value="MDK2597193.1"/>
    <property type="molecule type" value="Genomic_DNA"/>
</dbReference>
<evidence type="ECO:0000256" key="1">
    <source>
        <dbReference type="SAM" id="Phobius"/>
    </source>
</evidence>
<dbReference type="SUPFAM" id="SSF81324">
    <property type="entry name" value="Voltage-gated potassium channels"/>
    <property type="match status" value="1"/>
</dbReference>
<dbReference type="PROSITE" id="PS51257">
    <property type="entry name" value="PROKAR_LIPOPROTEIN"/>
    <property type="match status" value="1"/>
</dbReference>
<feature type="domain" description="Potassium channel" evidence="2">
    <location>
        <begin position="30"/>
        <end position="103"/>
    </location>
</feature>
<protein>
    <submittedName>
        <fullName evidence="3">Potassium channel family protein</fullName>
    </submittedName>
</protein>
<dbReference type="InterPro" id="IPR050721">
    <property type="entry name" value="Trk_Ktr_HKT_K-transport"/>
</dbReference>
<keyword evidence="3" id="KW-0407">Ion channel</keyword>
<reference evidence="3 4" key="1">
    <citation type="submission" date="2023-05" db="EMBL/GenBank/DDBJ databases">
        <title>Pseudoalteromonas ardens sp. nov., Pseudoalteromonas obscura sp. nov., and Pseudoalteromonas umbrosa sp. nov., isolated from the coral Montipora capitata.</title>
        <authorList>
            <person name="Thomas E.M."/>
            <person name="Smith E.M."/>
            <person name="Papke E."/>
            <person name="Shlafstein M.D."/>
            <person name="Oline D.K."/>
            <person name="Videau P."/>
            <person name="Saw J.H."/>
            <person name="Strangman W.K."/>
            <person name="Ushijima B."/>
        </authorList>
    </citation>
    <scope>NUCLEOTIDE SEQUENCE [LARGE SCALE GENOMIC DNA]</scope>
    <source>
        <strain evidence="3 4">P94</strain>
    </source>
</reference>
<keyword evidence="3" id="KW-0813">Transport</keyword>
<evidence type="ECO:0000313" key="3">
    <source>
        <dbReference type="EMBL" id="MDK2597193.1"/>
    </source>
</evidence>
<name>A0ABT7EQC0_9GAMM</name>
<dbReference type="Gene3D" id="3.40.50.720">
    <property type="entry name" value="NAD(P)-binding Rossmann-like Domain"/>
    <property type="match status" value="1"/>
</dbReference>
<evidence type="ECO:0000313" key="4">
    <source>
        <dbReference type="Proteomes" id="UP001231915"/>
    </source>
</evidence>
<evidence type="ECO:0000259" key="2">
    <source>
        <dbReference type="Pfam" id="PF07885"/>
    </source>
</evidence>
<dbReference type="Gene3D" id="1.10.287.70">
    <property type="match status" value="1"/>
</dbReference>
<dbReference type="PANTHER" id="PTHR43833:SF9">
    <property type="entry name" value="POTASSIUM CHANNEL PROTEIN YUGO-RELATED"/>
    <property type="match status" value="1"/>
</dbReference>
<organism evidence="3 4">
    <name type="scientific">Pseudoalteromonas obscura</name>
    <dbReference type="NCBI Taxonomy" id="3048491"/>
    <lineage>
        <taxon>Bacteria</taxon>
        <taxon>Pseudomonadati</taxon>
        <taxon>Pseudomonadota</taxon>
        <taxon>Gammaproteobacteria</taxon>
        <taxon>Alteromonadales</taxon>
        <taxon>Pseudoalteromonadaceae</taxon>
        <taxon>Pseudoalteromonas</taxon>
    </lineage>
</organism>
<keyword evidence="1" id="KW-1133">Transmembrane helix</keyword>
<dbReference type="PANTHER" id="PTHR43833">
    <property type="entry name" value="POTASSIUM CHANNEL PROTEIN 2-RELATED-RELATED"/>
    <property type="match status" value="1"/>
</dbReference>
<dbReference type="Proteomes" id="UP001231915">
    <property type="component" value="Unassembled WGS sequence"/>
</dbReference>
<dbReference type="RefSeq" id="WP_211012915.1">
    <property type="nucleotide sequence ID" value="NZ_JASJUT010000009.1"/>
</dbReference>
<keyword evidence="1" id="KW-0472">Membrane</keyword>
<proteinExistence type="predicted"/>
<keyword evidence="4" id="KW-1185">Reference proteome</keyword>
<accession>A0ABT7EQC0</accession>
<feature type="transmembrane region" description="Helical" evidence="1">
    <location>
        <begin position="21"/>
        <end position="41"/>
    </location>
</feature>
<keyword evidence="1" id="KW-0812">Transmembrane</keyword>
<feature type="transmembrane region" description="Helical" evidence="1">
    <location>
        <begin position="47"/>
        <end position="66"/>
    </location>
</feature>
<dbReference type="GO" id="GO:0034220">
    <property type="term" value="P:monoatomic ion transmembrane transport"/>
    <property type="evidence" value="ECO:0007669"/>
    <property type="project" value="UniProtKB-KW"/>
</dbReference>
<feature type="transmembrane region" description="Helical" evidence="1">
    <location>
        <begin position="78"/>
        <end position="97"/>
    </location>
</feature>
<keyword evidence="3" id="KW-0406">Ion transport</keyword>
<gene>
    <name evidence="3" type="ORF">QNM18_19245</name>
</gene>
<sequence>MPIVIKRMLLQIQNHINRASWQILVLATACHMLLTWGMLWFAQEHALLPFSTFVYYYVVTTSTVGYGDFSATTEMGRWAVALVQIPFGLALFGVLLGKVGQEITIWVKRAMKGDKDFSHLNDHIIIFGWHPTRTEKMIEFILADNKRIERRIVLAVHEDMEHPLLRYPQVDFVRLASFTDDIELSRTAIGAAAKVIVDGKDDDHTFTTALKLSPIVQASAHICAHFIDETKAELLRLHCENVECSTAMSAEILVRSMQDPGSSRIQEELLSTLRGDTQFSLQIPSSVTSCKFGQLFMFFKEHHNATLLGVAHDRSGQNMDLNPPLSYGLTGGDIIHYIAPQRVLEKEVAWEQL</sequence>
<comment type="caution">
    <text evidence="3">The sequence shown here is derived from an EMBL/GenBank/DDBJ whole genome shotgun (WGS) entry which is preliminary data.</text>
</comment>